<dbReference type="InterPro" id="IPR010982">
    <property type="entry name" value="Lambda_DNA-bd_dom_sf"/>
</dbReference>
<protein>
    <recommendedName>
        <fullName evidence="3">HTH cro/C1-type domain-containing protein</fullName>
    </recommendedName>
</protein>
<comment type="caution">
    <text evidence="1">The sequence shown here is derived from an EMBL/GenBank/DDBJ whole genome shotgun (WGS) entry which is preliminary data.</text>
</comment>
<accession>A0A1V2H222</accession>
<sequence>MTLSEFQKARGLTLVALATLLGHPVSTVHSWLSLKRRPTWTAVADIERKTEGAVTAADFVPRAAPELEEAT</sequence>
<name>A0A1V2H222_9PROT</name>
<dbReference type="Proteomes" id="UP000188879">
    <property type="component" value="Unassembled WGS sequence"/>
</dbReference>
<reference evidence="1 2" key="1">
    <citation type="submission" date="2016-10" db="EMBL/GenBank/DDBJ databases">
        <title>Draft Genome sequence of Roseomonas sp. strain M3.</title>
        <authorList>
            <person name="Subhash Y."/>
            <person name="Lee S."/>
        </authorList>
    </citation>
    <scope>NUCLEOTIDE SEQUENCE [LARGE SCALE GENOMIC DNA]</scope>
    <source>
        <strain evidence="1 2">M3</strain>
    </source>
</reference>
<proteinExistence type="predicted"/>
<dbReference type="SUPFAM" id="SSF47413">
    <property type="entry name" value="lambda repressor-like DNA-binding domains"/>
    <property type="match status" value="1"/>
</dbReference>
<dbReference type="EMBL" id="MLCO01000105">
    <property type="protein sequence ID" value="ONG53276.1"/>
    <property type="molecule type" value="Genomic_DNA"/>
</dbReference>
<keyword evidence="2" id="KW-1185">Reference proteome</keyword>
<organism evidence="1 2">
    <name type="scientific">Teichococcus deserti</name>
    <dbReference type="NCBI Taxonomy" id="1817963"/>
    <lineage>
        <taxon>Bacteria</taxon>
        <taxon>Pseudomonadati</taxon>
        <taxon>Pseudomonadota</taxon>
        <taxon>Alphaproteobacteria</taxon>
        <taxon>Acetobacterales</taxon>
        <taxon>Roseomonadaceae</taxon>
        <taxon>Roseomonas</taxon>
    </lineage>
</organism>
<evidence type="ECO:0000313" key="2">
    <source>
        <dbReference type="Proteomes" id="UP000188879"/>
    </source>
</evidence>
<evidence type="ECO:0008006" key="3">
    <source>
        <dbReference type="Google" id="ProtNLM"/>
    </source>
</evidence>
<gene>
    <name evidence="1" type="ORF">BKE38_12505</name>
</gene>
<evidence type="ECO:0000313" key="1">
    <source>
        <dbReference type="EMBL" id="ONG53276.1"/>
    </source>
</evidence>
<dbReference type="GO" id="GO:0003677">
    <property type="term" value="F:DNA binding"/>
    <property type="evidence" value="ECO:0007669"/>
    <property type="project" value="InterPro"/>
</dbReference>
<dbReference type="Gene3D" id="1.10.260.40">
    <property type="entry name" value="lambda repressor-like DNA-binding domains"/>
    <property type="match status" value="1"/>
</dbReference>
<dbReference type="AlphaFoldDB" id="A0A1V2H222"/>